<dbReference type="AlphaFoldDB" id="A0A1G5SAE2"/>
<gene>
    <name evidence="1" type="ORF">NSMM_1080006</name>
</gene>
<reference evidence="1 2" key="1">
    <citation type="submission" date="2016-10" db="EMBL/GenBank/DDBJ databases">
        <authorList>
            <person name="de Groot N.N."/>
        </authorList>
    </citation>
    <scope>NUCLEOTIDE SEQUENCE [LARGE SCALE GENOMIC DNA]</scope>
    <source>
        <strain evidence="1">1</strain>
    </source>
</reference>
<accession>A0A1G5SAE2</accession>
<protein>
    <submittedName>
        <fullName evidence="1">Uncharacterized protein</fullName>
    </submittedName>
</protein>
<keyword evidence="2" id="KW-1185">Reference proteome</keyword>
<sequence>MNVLEVELVELNDYTRGKGLFLNEIKKRSLEFVLLVRITQHSLHNPDRIVT</sequence>
<proteinExistence type="predicted"/>
<evidence type="ECO:0000313" key="1">
    <source>
        <dbReference type="EMBL" id="SCZ84156.1"/>
    </source>
</evidence>
<dbReference type="EMBL" id="FMWO01000011">
    <property type="protein sequence ID" value="SCZ84156.1"/>
    <property type="molecule type" value="Genomic_DNA"/>
</dbReference>
<dbReference type="Proteomes" id="UP000198729">
    <property type="component" value="Unassembled WGS sequence"/>
</dbReference>
<organism evidence="1 2">
    <name type="scientific">Nitrosomonas mobilis</name>
    <dbReference type="NCBI Taxonomy" id="51642"/>
    <lineage>
        <taxon>Bacteria</taxon>
        <taxon>Pseudomonadati</taxon>
        <taxon>Pseudomonadota</taxon>
        <taxon>Betaproteobacteria</taxon>
        <taxon>Nitrosomonadales</taxon>
        <taxon>Nitrosomonadaceae</taxon>
        <taxon>Nitrosomonas</taxon>
    </lineage>
</organism>
<evidence type="ECO:0000313" key="2">
    <source>
        <dbReference type="Proteomes" id="UP000198729"/>
    </source>
</evidence>
<name>A0A1G5SAE2_9PROT</name>